<protein>
    <submittedName>
        <fullName evidence="7">Na/Pi cotransporter family protein</fullName>
    </submittedName>
</protein>
<feature type="transmembrane region" description="Helical" evidence="6">
    <location>
        <begin position="187"/>
        <end position="208"/>
    </location>
</feature>
<dbReference type="OrthoDB" id="9763003at2"/>
<dbReference type="PANTHER" id="PTHR10010:SF46">
    <property type="entry name" value="SODIUM-DEPENDENT PHOSPHATE TRANSPORT PROTEIN 2B"/>
    <property type="match status" value="1"/>
</dbReference>
<feature type="transmembrane region" description="Helical" evidence="6">
    <location>
        <begin position="5"/>
        <end position="21"/>
    </location>
</feature>
<feature type="transmembrane region" description="Helical" evidence="6">
    <location>
        <begin position="117"/>
        <end position="142"/>
    </location>
</feature>
<proteinExistence type="predicted"/>
<dbReference type="GO" id="GO:0005436">
    <property type="term" value="F:sodium:phosphate symporter activity"/>
    <property type="evidence" value="ECO:0007669"/>
    <property type="project" value="InterPro"/>
</dbReference>
<evidence type="ECO:0000256" key="5">
    <source>
        <dbReference type="ARBA" id="ARBA00023136"/>
    </source>
</evidence>
<dbReference type="InterPro" id="IPR003841">
    <property type="entry name" value="Na/Pi_transpt"/>
</dbReference>
<comment type="subcellular location">
    <subcellularLocation>
        <location evidence="1">Cell membrane</location>
        <topology evidence="1">Multi-pass membrane protein</topology>
    </subcellularLocation>
</comment>
<evidence type="ECO:0000256" key="3">
    <source>
        <dbReference type="ARBA" id="ARBA00022692"/>
    </source>
</evidence>
<dbReference type="GO" id="GO:0044341">
    <property type="term" value="P:sodium-dependent phosphate transport"/>
    <property type="evidence" value="ECO:0007669"/>
    <property type="project" value="InterPro"/>
</dbReference>
<feature type="transmembrane region" description="Helical" evidence="6">
    <location>
        <begin position="154"/>
        <end position="175"/>
    </location>
</feature>
<dbReference type="AlphaFoldDB" id="A0A4U7N882"/>
<dbReference type="NCBIfam" id="NF037997">
    <property type="entry name" value="Na_Pi_symport"/>
    <property type="match status" value="1"/>
</dbReference>
<evidence type="ECO:0000256" key="4">
    <source>
        <dbReference type="ARBA" id="ARBA00022989"/>
    </source>
</evidence>
<dbReference type="EMBL" id="SULI01000002">
    <property type="protein sequence ID" value="TKZ22162.1"/>
    <property type="molecule type" value="Genomic_DNA"/>
</dbReference>
<keyword evidence="4 6" id="KW-1133">Transmembrane helix</keyword>
<evidence type="ECO:0000313" key="7">
    <source>
        <dbReference type="EMBL" id="TKZ22162.1"/>
    </source>
</evidence>
<name>A0A4U7N882_9RHOB</name>
<evidence type="ECO:0000256" key="6">
    <source>
        <dbReference type="SAM" id="Phobius"/>
    </source>
</evidence>
<evidence type="ECO:0000256" key="2">
    <source>
        <dbReference type="ARBA" id="ARBA00022475"/>
    </source>
</evidence>
<feature type="transmembrane region" description="Helical" evidence="6">
    <location>
        <begin position="83"/>
        <end position="111"/>
    </location>
</feature>
<sequence>MRRNVGTGVFLVILVICFWAVPDLQEVVAGIAIFLFGMAMLEDGFKLFSGGLLETILERATASLPRALGFGFVTTTLMQSSSLVTLVTISFLSAGLITLTAGVGIIFGANIGTTTGAWLVAGFGLKVNLSAYAMPMLALAVVPAFQSSKYMRGFGLVLAGMGFLFLGIHYMKIGFDAFQSYFDLTEYALTGFSGLILFSGIGAIMTVIMQSSGATMVLVITALAASQITYENALALAIGSNIGTTITAAIGAISANYQGKRLALAHLIFNVATASVALVLIGPIISLVNVASSAIGISPDDYTLKLAVFHTLFNLMGVALMLPLLNKLISFLEHRIPTPTPMLAHPQFISEATDDFPETINIALQKELSHLLDSALPLIAGGLNLQWDRLTQSKNIPGQVMQSRTDMEFALGTKYIEQIKPIYSAIISFSARASGINDMTEAEVSRLHDLRDTASHISRAVKSTNRLHRNTLGYTVRNQGMITQLYDQLRIELADLMVQLDLLNTANADKSWLEQAQVQAQLTRKNAISQAEKYIRNTQIEAPMATSFINDTQYAYDVAHNLISAAQTLYLEPISIDHAASDAPQPTVHTS</sequence>
<dbReference type="RefSeq" id="WP_138014874.1">
    <property type="nucleotide sequence ID" value="NZ_SULI01000002.1"/>
</dbReference>
<organism evidence="7 8">
    <name type="scientific">Shimia litoralis</name>
    <dbReference type="NCBI Taxonomy" id="420403"/>
    <lineage>
        <taxon>Bacteria</taxon>
        <taxon>Pseudomonadati</taxon>
        <taxon>Pseudomonadota</taxon>
        <taxon>Alphaproteobacteria</taxon>
        <taxon>Rhodobacterales</taxon>
        <taxon>Roseobacteraceae</taxon>
    </lineage>
</organism>
<gene>
    <name evidence="7" type="ORF">FAP39_02895</name>
</gene>
<feature type="transmembrane region" description="Helical" evidence="6">
    <location>
        <begin position="267"/>
        <end position="287"/>
    </location>
</feature>
<keyword evidence="5 6" id="KW-0472">Membrane</keyword>
<dbReference type="Pfam" id="PF02690">
    <property type="entry name" value="Na_Pi_cotrans"/>
    <property type="match status" value="2"/>
</dbReference>
<evidence type="ECO:0000313" key="8">
    <source>
        <dbReference type="Proteomes" id="UP000306575"/>
    </source>
</evidence>
<accession>A0A4U7N882</accession>
<keyword evidence="3 6" id="KW-0812">Transmembrane</keyword>
<feature type="transmembrane region" description="Helical" evidence="6">
    <location>
        <begin position="307"/>
        <end position="325"/>
    </location>
</feature>
<keyword evidence="8" id="KW-1185">Reference proteome</keyword>
<dbReference type="PANTHER" id="PTHR10010">
    <property type="entry name" value="SOLUTE CARRIER FAMILY 34 SODIUM PHOSPHATE , MEMBER 2-RELATED"/>
    <property type="match status" value="1"/>
</dbReference>
<keyword evidence="2" id="KW-1003">Cell membrane</keyword>
<comment type="caution">
    <text evidence="7">The sequence shown here is derived from an EMBL/GenBank/DDBJ whole genome shotgun (WGS) entry which is preliminary data.</text>
</comment>
<evidence type="ECO:0000256" key="1">
    <source>
        <dbReference type="ARBA" id="ARBA00004651"/>
    </source>
</evidence>
<dbReference type="Proteomes" id="UP000306575">
    <property type="component" value="Unassembled WGS sequence"/>
</dbReference>
<dbReference type="GO" id="GO:0005886">
    <property type="term" value="C:plasma membrane"/>
    <property type="evidence" value="ECO:0007669"/>
    <property type="project" value="UniProtKB-SubCell"/>
</dbReference>
<feature type="transmembrane region" description="Helical" evidence="6">
    <location>
        <begin position="236"/>
        <end position="255"/>
    </location>
</feature>
<reference evidence="7 8" key="1">
    <citation type="submission" date="2019-04" db="EMBL/GenBank/DDBJ databases">
        <title>Genome sequence of Pelagicola litoralis CL-ES2.</title>
        <authorList>
            <person name="Cao J."/>
        </authorList>
    </citation>
    <scope>NUCLEOTIDE SEQUENCE [LARGE SCALE GENOMIC DNA]</scope>
    <source>
        <strain evidence="7 8">CL-ES2</strain>
    </source>
</reference>